<feature type="compositionally biased region" description="Low complexity" evidence="1">
    <location>
        <begin position="33"/>
        <end position="61"/>
    </location>
</feature>
<organism evidence="3 4">
    <name type="scientific">Glutamicibacter mishrai</name>
    <dbReference type="NCBI Taxonomy" id="1775880"/>
    <lineage>
        <taxon>Bacteria</taxon>
        <taxon>Bacillati</taxon>
        <taxon>Actinomycetota</taxon>
        <taxon>Actinomycetes</taxon>
        <taxon>Micrococcales</taxon>
        <taxon>Micrococcaceae</taxon>
        <taxon>Glutamicibacter</taxon>
    </lineage>
</organism>
<protein>
    <submittedName>
        <fullName evidence="3">Uncharacterized protein</fullName>
    </submittedName>
</protein>
<keyword evidence="4" id="KW-1185">Reference proteome</keyword>
<dbReference type="Proteomes" id="UP000502331">
    <property type="component" value="Chromosome"/>
</dbReference>
<dbReference type="EMBL" id="CP032549">
    <property type="protein sequence ID" value="QIV88255.1"/>
    <property type="molecule type" value="Genomic_DNA"/>
</dbReference>
<keyword evidence="2" id="KW-0732">Signal</keyword>
<feature type="signal peptide" evidence="2">
    <location>
        <begin position="1"/>
        <end position="23"/>
    </location>
</feature>
<feature type="compositionally biased region" description="Polar residues" evidence="1">
    <location>
        <begin position="22"/>
        <end position="32"/>
    </location>
</feature>
<gene>
    <name evidence="3" type="ORF">D3791_14755</name>
</gene>
<sequence length="236" mass="24455">MKSKLPVLLGLSAVLLATACSTATETTDKSGTSAEPASESSQSAPSASSSSSPSPTSSAGSVTAQDIIPTLAQAQSDEDKAPAEFNEPSIKASSLRALAPLSYAQEFAAVNDEDELCLIAWANSGDGDGTATLNGPEVECEDPSEVKDEGLKLSIDSTKDKPGVVLAMLPPDITEDAARTELLKIPGNHEDLRPPVEFKATDFGVVSIAMEPATAEELGSITFPRKDGTKFTLDLD</sequence>
<dbReference type="AlphaFoldDB" id="A0A6H0SPI9"/>
<accession>A0A6H0SPI9</accession>
<dbReference type="RefSeq" id="WP_172512641.1">
    <property type="nucleotide sequence ID" value="NZ_CP032549.1"/>
</dbReference>
<evidence type="ECO:0000256" key="1">
    <source>
        <dbReference type="SAM" id="MobiDB-lite"/>
    </source>
</evidence>
<evidence type="ECO:0000313" key="3">
    <source>
        <dbReference type="EMBL" id="QIV88255.1"/>
    </source>
</evidence>
<proteinExistence type="predicted"/>
<name>A0A6H0SPI9_9MICC</name>
<dbReference type="PROSITE" id="PS51257">
    <property type="entry name" value="PROKAR_LIPOPROTEIN"/>
    <property type="match status" value="1"/>
</dbReference>
<feature type="region of interest" description="Disordered" evidence="1">
    <location>
        <begin position="22"/>
        <end position="85"/>
    </location>
</feature>
<feature type="chain" id="PRO_5026126994" evidence="2">
    <location>
        <begin position="24"/>
        <end position="236"/>
    </location>
</feature>
<evidence type="ECO:0000313" key="4">
    <source>
        <dbReference type="Proteomes" id="UP000502331"/>
    </source>
</evidence>
<reference evidence="3 4" key="1">
    <citation type="submission" date="2018-09" db="EMBL/GenBank/DDBJ databases">
        <title>Glutamicibacter mishrai S5-52T (LMG 29155T = KCTC 39846T).</title>
        <authorList>
            <person name="Das S.K."/>
        </authorList>
    </citation>
    <scope>NUCLEOTIDE SEQUENCE [LARGE SCALE GENOMIC DNA]</scope>
    <source>
        <strain evidence="3 4">S5-52</strain>
    </source>
</reference>
<evidence type="ECO:0000256" key="2">
    <source>
        <dbReference type="SAM" id="SignalP"/>
    </source>
</evidence>